<protein>
    <recommendedName>
        <fullName evidence="5 11">Dolichyl-diphosphooligosaccharide--protein glycosyltransferase subunit 1</fullName>
    </recommendedName>
</protein>
<feature type="coiled-coil region" evidence="12">
    <location>
        <begin position="521"/>
        <end position="552"/>
    </location>
</feature>
<keyword evidence="6 11" id="KW-0812">Transmembrane</keyword>
<keyword evidence="12" id="KW-0175">Coiled coil</keyword>
<feature type="transmembrane region" description="Helical" evidence="11">
    <location>
        <begin position="438"/>
        <end position="457"/>
    </location>
</feature>
<keyword evidence="14" id="KW-1185">Reference proteome</keyword>
<comment type="similarity">
    <text evidence="4 11">Belongs to the OST1 family.</text>
</comment>
<feature type="signal peptide" evidence="11">
    <location>
        <begin position="1"/>
        <end position="22"/>
    </location>
</feature>
<evidence type="ECO:0000256" key="1">
    <source>
        <dbReference type="ARBA" id="ARBA00002791"/>
    </source>
</evidence>
<evidence type="ECO:0000256" key="2">
    <source>
        <dbReference type="ARBA" id="ARBA00004115"/>
    </source>
</evidence>
<dbReference type="PANTHER" id="PTHR21049">
    <property type="entry name" value="RIBOPHORIN I"/>
    <property type="match status" value="1"/>
</dbReference>
<dbReference type="InterPro" id="IPR007676">
    <property type="entry name" value="Ribophorin_I"/>
</dbReference>
<dbReference type="Proteomes" id="UP000549394">
    <property type="component" value="Unassembled WGS sequence"/>
</dbReference>
<evidence type="ECO:0000256" key="5">
    <source>
        <dbReference type="ARBA" id="ARBA00017611"/>
    </source>
</evidence>
<evidence type="ECO:0000313" key="13">
    <source>
        <dbReference type="EMBL" id="CAD5114442.1"/>
    </source>
</evidence>
<organism evidence="13 14">
    <name type="scientific">Dimorphilus gyrociliatus</name>
    <dbReference type="NCBI Taxonomy" id="2664684"/>
    <lineage>
        <taxon>Eukaryota</taxon>
        <taxon>Metazoa</taxon>
        <taxon>Spiralia</taxon>
        <taxon>Lophotrochozoa</taxon>
        <taxon>Annelida</taxon>
        <taxon>Polychaeta</taxon>
        <taxon>Polychaeta incertae sedis</taxon>
        <taxon>Dinophilidae</taxon>
        <taxon>Dimorphilus</taxon>
    </lineage>
</organism>
<sequence>MMDKQCKLLFSLLALSLVLVSAAQESISKEITITNVERTINLKTHIPKVISLLTLETTSASGVQSFHYAIEGYYRKHVQYVGAVFKKKDEDDERLVATPVKVTGQSGKLFYRIDLKKKLIPGKNAVVEVEIFLVDSLKPYPSEISQTEKQLVKFEGNVYQYSPYKISKQTTTVKCASSNIVSHSKSPKPVEQKEAVVTYGPYEEREPFTEAALDLHFENHSPFLTVSNLERLIEVSHWGNIAIEESIDIRHAGAVLKGSFSRYDYQHSRDQGASIKSFKTLLPAAARDVYYRDEIGNISTSNLKDLDDAMELELRPRFPLFGGWKTHYVLGYNVPSYQYLYHSGDRFVLKLRFVDHIFDDQIVEQARVKVVLPEGASDIKLKTPYPVKREGDERIYTYLDTVGRPVVVLSKENLVENHIQDFEVYYTYRRFFMLQEPLLVVGFLYLLFLSVIIYMRLDFSITKDEAEESRLRVSSLIEQLQAAHDRRSALVQSYEDAINKFKSSKDSNAFTSARKKNDADYKQLTGQIDSIAQKLKAEQSEEADKVADLQKLDKELREQVLASVTHAEKLVAGKLQKQHYLELEQAAANKRNDLSAKMDNLVASM</sequence>
<dbReference type="PANTHER" id="PTHR21049:SF0">
    <property type="entry name" value="DOLICHYL-DIPHOSPHOOLIGOSACCHARIDE--PROTEIN GLYCOSYLTRANSFERASE SUBUNIT 1"/>
    <property type="match status" value="1"/>
</dbReference>
<feature type="chain" id="PRO_5029939983" description="Dolichyl-diphosphooligosaccharide--protein glycosyltransferase subunit 1" evidence="11">
    <location>
        <begin position="23"/>
        <end position="605"/>
    </location>
</feature>
<evidence type="ECO:0000256" key="8">
    <source>
        <dbReference type="ARBA" id="ARBA00022824"/>
    </source>
</evidence>
<keyword evidence="10 11" id="KW-0472">Membrane</keyword>
<evidence type="ECO:0000256" key="4">
    <source>
        <dbReference type="ARBA" id="ARBA00008905"/>
    </source>
</evidence>
<comment type="subcellular location">
    <subcellularLocation>
        <location evidence="2 11">Endoplasmic reticulum membrane</location>
        <topology evidence="2 11">Single-pass type I membrane protein</topology>
    </subcellularLocation>
</comment>
<gene>
    <name evidence="13" type="ORF">DGYR_LOCUS3282</name>
</gene>
<dbReference type="Pfam" id="PF04597">
    <property type="entry name" value="Ribophorin_I"/>
    <property type="match status" value="1"/>
</dbReference>
<keyword evidence="7 11" id="KW-0732">Signal</keyword>
<comment type="function">
    <text evidence="1 11">Subunit of the oligosaccharyl transferase (OST) complex that catalyzes the initial transfer of a defined glycan (Glc(3)Man(9)GlcNAc(2) in eukaryotes) from the lipid carrier dolichol-pyrophosphate to an asparagine residue within an Asn-X-Ser/Thr consensus motif in nascent polypeptide chains, the first step in protein N-glycosylation. N-glycosylation occurs cotranslationally and the complex associates with the Sec61 complex at the channel-forming translocon complex that mediates protein translocation across the endoplasmic reticulum (ER). All subunits are required for a maximal enzyme activity.</text>
</comment>
<dbReference type="GO" id="GO:0018279">
    <property type="term" value="P:protein N-linked glycosylation via asparagine"/>
    <property type="evidence" value="ECO:0007669"/>
    <property type="project" value="TreeGrafter"/>
</dbReference>
<dbReference type="OrthoDB" id="310030at2759"/>
<dbReference type="AlphaFoldDB" id="A0A7I8VFN6"/>
<evidence type="ECO:0000256" key="3">
    <source>
        <dbReference type="ARBA" id="ARBA00004922"/>
    </source>
</evidence>
<evidence type="ECO:0000313" key="14">
    <source>
        <dbReference type="Proteomes" id="UP000549394"/>
    </source>
</evidence>
<evidence type="ECO:0000256" key="7">
    <source>
        <dbReference type="ARBA" id="ARBA00022729"/>
    </source>
</evidence>
<evidence type="ECO:0000256" key="11">
    <source>
        <dbReference type="RuleBase" id="RU361143"/>
    </source>
</evidence>
<evidence type="ECO:0000256" key="6">
    <source>
        <dbReference type="ARBA" id="ARBA00022692"/>
    </source>
</evidence>
<comment type="caution">
    <text evidence="13">The sequence shown here is derived from an EMBL/GenBank/DDBJ whole genome shotgun (WGS) entry which is preliminary data.</text>
</comment>
<keyword evidence="9 11" id="KW-1133">Transmembrane helix</keyword>
<evidence type="ECO:0000256" key="12">
    <source>
        <dbReference type="SAM" id="Coils"/>
    </source>
</evidence>
<proteinExistence type="inferred from homology"/>
<accession>A0A7I8VFN6</accession>
<dbReference type="EMBL" id="CAJFCJ010000005">
    <property type="protein sequence ID" value="CAD5114442.1"/>
    <property type="molecule type" value="Genomic_DNA"/>
</dbReference>
<keyword evidence="8 11" id="KW-0256">Endoplasmic reticulum</keyword>
<comment type="subunit">
    <text evidence="11">Component of the oligosaccharyltransferase (OST) complex.</text>
</comment>
<reference evidence="13 14" key="1">
    <citation type="submission" date="2020-08" db="EMBL/GenBank/DDBJ databases">
        <authorList>
            <person name="Hejnol A."/>
        </authorList>
    </citation>
    <scope>NUCLEOTIDE SEQUENCE [LARGE SCALE GENOMIC DNA]</scope>
</reference>
<comment type="pathway">
    <text evidence="3 11">Protein modification; protein glycosylation.</text>
</comment>
<evidence type="ECO:0000256" key="9">
    <source>
        <dbReference type="ARBA" id="ARBA00022989"/>
    </source>
</evidence>
<name>A0A7I8VFN6_9ANNE</name>
<evidence type="ECO:0000256" key="10">
    <source>
        <dbReference type="ARBA" id="ARBA00023136"/>
    </source>
</evidence>
<dbReference type="GO" id="GO:0008250">
    <property type="term" value="C:oligosaccharyltransferase complex"/>
    <property type="evidence" value="ECO:0007669"/>
    <property type="project" value="UniProtKB-UniRule"/>
</dbReference>
<dbReference type="UniPathway" id="UPA00378"/>